<evidence type="ECO:0000256" key="1">
    <source>
        <dbReference type="ARBA" id="ARBA00004496"/>
    </source>
</evidence>
<comment type="subcellular location">
    <subcellularLocation>
        <location evidence="1">Cytoplasm</location>
    </subcellularLocation>
</comment>
<dbReference type="InterPro" id="IPR009057">
    <property type="entry name" value="Homeodomain-like_sf"/>
</dbReference>
<dbReference type="SUPFAM" id="SSF52172">
    <property type="entry name" value="CheY-like"/>
    <property type="match status" value="1"/>
</dbReference>
<gene>
    <name evidence="11" type="ORF">ACFQ4B_06315</name>
</gene>
<keyword evidence="3 8" id="KW-0597">Phosphoprotein</keyword>
<protein>
    <submittedName>
        <fullName evidence="11">Response regulator</fullName>
    </submittedName>
</protein>
<keyword evidence="2" id="KW-0963">Cytoplasm</keyword>
<accession>A0ABW3UJK8</accession>
<feature type="domain" description="HTH araC/xylS-type" evidence="9">
    <location>
        <begin position="409"/>
        <end position="507"/>
    </location>
</feature>
<dbReference type="PROSITE" id="PS00041">
    <property type="entry name" value="HTH_ARAC_FAMILY_1"/>
    <property type="match status" value="1"/>
</dbReference>
<dbReference type="PROSITE" id="PS01124">
    <property type="entry name" value="HTH_ARAC_FAMILY_2"/>
    <property type="match status" value="1"/>
</dbReference>
<evidence type="ECO:0000256" key="4">
    <source>
        <dbReference type="ARBA" id="ARBA00023012"/>
    </source>
</evidence>
<dbReference type="EMBL" id="JBHTLU010000012">
    <property type="protein sequence ID" value="MFD1219724.1"/>
    <property type="molecule type" value="Genomic_DNA"/>
</dbReference>
<dbReference type="SMART" id="SM00342">
    <property type="entry name" value="HTH_ARAC"/>
    <property type="match status" value="1"/>
</dbReference>
<keyword evidence="5" id="KW-0805">Transcription regulation</keyword>
<comment type="caution">
    <text evidence="11">The sequence shown here is derived from an EMBL/GenBank/DDBJ whole genome shotgun (WGS) entry which is preliminary data.</text>
</comment>
<evidence type="ECO:0000256" key="3">
    <source>
        <dbReference type="ARBA" id="ARBA00022553"/>
    </source>
</evidence>
<dbReference type="PANTHER" id="PTHR42713:SF3">
    <property type="entry name" value="TRANSCRIPTIONAL REGULATORY PROTEIN HPTR"/>
    <property type="match status" value="1"/>
</dbReference>
<keyword evidence="4" id="KW-0902">Two-component regulatory system</keyword>
<dbReference type="Gene3D" id="1.10.10.60">
    <property type="entry name" value="Homeodomain-like"/>
    <property type="match status" value="2"/>
</dbReference>
<dbReference type="PROSITE" id="PS50110">
    <property type="entry name" value="RESPONSE_REGULATORY"/>
    <property type="match status" value="1"/>
</dbReference>
<dbReference type="SMART" id="SM00448">
    <property type="entry name" value="REC"/>
    <property type="match status" value="1"/>
</dbReference>
<evidence type="ECO:0000313" key="12">
    <source>
        <dbReference type="Proteomes" id="UP001597180"/>
    </source>
</evidence>
<dbReference type="InterPro" id="IPR051552">
    <property type="entry name" value="HptR"/>
</dbReference>
<dbReference type="CDD" id="cd17536">
    <property type="entry name" value="REC_YesN-like"/>
    <property type="match status" value="1"/>
</dbReference>
<evidence type="ECO:0000313" key="11">
    <source>
        <dbReference type="EMBL" id="MFD1219724.1"/>
    </source>
</evidence>
<evidence type="ECO:0000256" key="7">
    <source>
        <dbReference type="ARBA" id="ARBA00023163"/>
    </source>
</evidence>
<dbReference type="Pfam" id="PF12833">
    <property type="entry name" value="HTH_18"/>
    <property type="match status" value="1"/>
</dbReference>
<name>A0ABW3UJK8_9BACL</name>
<dbReference type="InterPro" id="IPR018060">
    <property type="entry name" value="HTH_AraC"/>
</dbReference>
<evidence type="ECO:0000259" key="10">
    <source>
        <dbReference type="PROSITE" id="PS50110"/>
    </source>
</evidence>
<dbReference type="PRINTS" id="PR00032">
    <property type="entry name" value="HTHARAC"/>
</dbReference>
<reference evidence="12" key="1">
    <citation type="journal article" date="2019" name="Int. J. Syst. Evol. Microbiol.">
        <title>The Global Catalogue of Microorganisms (GCM) 10K type strain sequencing project: providing services to taxonomists for standard genome sequencing and annotation.</title>
        <authorList>
            <consortium name="The Broad Institute Genomics Platform"/>
            <consortium name="The Broad Institute Genome Sequencing Center for Infectious Disease"/>
            <person name="Wu L."/>
            <person name="Ma J."/>
        </authorList>
    </citation>
    <scope>NUCLEOTIDE SEQUENCE [LARGE SCALE GENOMIC DNA]</scope>
    <source>
        <strain evidence="12">CCUG 53270</strain>
    </source>
</reference>
<feature type="domain" description="Response regulatory" evidence="10">
    <location>
        <begin position="2"/>
        <end position="119"/>
    </location>
</feature>
<feature type="modified residue" description="4-aspartylphosphate" evidence="8">
    <location>
        <position position="54"/>
    </location>
</feature>
<dbReference type="InterPro" id="IPR018062">
    <property type="entry name" value="HTH_AraC-typ_CS"/>
</dbReference>
<organism evidence="11 12">
    <name type="scientific">Paenibacillus vulneris</name>
    <dbReference type="NCBI Taxonomy" id="1133364"/>
    <lineage>
        <taxon>Bacteria</taxon>
        <taxon>Bacillati</taxon>
        <taxon>Bacillota</taxon>
        <taxon>Bacilli</taxon>
        <taxon>Bacillales</taxon>
        <taxon>Paenibacillaceae</taxon>
        <taxon>Paenibacillus</taxon>
    </lineage>
</organism>
<dbReference type="Pfam" id="PF00072">
    <property type="entry name" value="Response_reg"/>
    <property type="match status" value="1"/>
</dbReference>
<evidence type="ECO:0000256" key="2">
    <source>
        <dbReference type="ARBA" id="ARBA00022490"/>
    </source>
</evidence>
<dbReference type="InterPro" id="IPR011006">
    <property type="entry name" value="CheY-like_superfamily"/>
</dbReference>
<evidence type="ECO:0000256" key="5">
    <source>
        <dbReference type="ARBA" id="ARBA00023015"/>
    </source>
</evidence>
<evidence type="ECO:0000259" key="9">
    <source>
        <dbReference type="PROSITE" id="PS01124"/>
    </source>
</evidence>
<keyword evidence="12" id="KW-1185">Reference proteome</keyword>
<dbReference type="PANTHER" id="PTHR42713">
    <property type="entry name" value="HISTIDINE KINASE-RELATED"/>
    <property type="match status" value="1"/>
</dbReference>
<dbReference type="InterPro" id="IPR020449">
    <property type="entry name" value="Tscrpt_reg_AraC-type_HTH"/>
</dbReference>
<proteinExistence type="predicted"/>
<dbReference type="SUPFAM" id="SSF46689">
    <property type="entry name" value="Homeodomain-like"/>
    <property type="match status" value="2"/>
</dbReference>
<dbReference type="Proteomes" id="UP001597180">
    <property type="component" value="Unassembled WGS sequence"/>
</dbReference>
<dbReference type="InterPro" id="IPR001789">
    <property type="entry name" value="Sig_transdc_resp-reg_receiver"/>
</dbReference>
<dbReference type="Gene3D" id="3.40.50.2300">
    <property type="match status" value="1"/>
</dbReference>
<keyword evidence="7" id="KW-0804">Transcription</keyword>
<dbReference type="RefSeq" id="WP_345595208.1">
    <property type="nucleotide sequence ID" value="NZ_BAABJG010000055.1"/>
</dbReference>
<keyword evidence="6" id="KW-0238">DNA-binding</keyword>
<evidence type="ECO:0000256" key="6">
    <source>
        <dbReference type="ARBA" id="ARBA00023125"/>
    </source>
</evidence>
<sequence>MKVLIVDDEPIVRKVLKTMIRWEDYGLQWGGEAFDGLDAWERLQSEPADLVVTDILMPRMDGLELVKRLRQANTDAAVVVLSCLDDFTYVKEAMKQGAHDYILKPTMEPEQLVDILVEAKEALIRQRKENEVREQVQRQLQLSRQAQWGMRLQKCWLSGQRDAALEQEWFSPGRALSSCMIQFTPDSQLSVLSWHWPDALAFISLTEHRTLLLYEDNGSRRLADVEVTLTEQFGLSQDRYCLTEVQGISGWEQLQNLVALHEADRNRMFYGGKHAGFDDARFAAAAPVEWNGSLPVEEKQNLLRAITGHNEEAMHYWARQMMAHLEQNHPPADTVYSFVFELLGLAVAFARQETDTDLEPFERQYVSSAAVQSHLTMESLAAWFLEAVSNLTAILQSNVQLASRNPFVRKAMSFMREHYHLQISTSDIADHVKLSRSYLSDLYSKETGESLIETLTNIRLQEAKRLLRNKERKVYEVAEAVGFIDPKTFAKTFKKIVGCSPKEYEEQNK</sequence>
<evidence type="ECO:0000256" key="8">
    <source>
        <dbReference type="PROSITE-ProRule" id="PRU00169"/>
    </source>
</evidence>